<reference evidence="2 3" key="1">
    <citation type="submission" date="2020-03" db="EMBL/GenBank/DDBJ databases">
        <title>Leucobacter sp. nov., isolated from beetles.</title>
        <authorList>
            <person name="Hyun D.-W."/>
            <person name="Bae J.-W."/>
        </authorList>
    </citation>
    <scope>NUCLEOTIDE SEQUENCE [LARGE SCALE GENOMIC DNA]</scope>
    <source>
        <strain evidence="2 3">HDW9C</strain>
    </source>
</reference>
<evidence type="ECO:0000259" key="1">
    <source>
        <dbReference type="Pfam" id="PF03781"/>
    </source>
</evidence>
<dbReference type="RefSeq" id="WP_166287922.1">
    <property type="nucleotide sequence ID" value="NZ_CP049863.1"/>
</dbReference>
<organism evidence="2 3">
    <name type="scientific">Leucobacter viscericola</name>
    <dbReference type="NCBI Taxonomy" id="2714935"/>
    <lineage>
        <taxon>Bacteria</taxon>
        <taxon>Bacillati</taxon>
        <taxon>Actinomycetota</taxon>
        <taxon>Actinomycetes</taxon>
        <taxon>Micrococcales</taxon>
        <taxon>Microbacteriaceae</taxon>
        <taxon>Leucobacter</taxon>
    </lineage>
</organism>
<dbReference type="InterPro" id="IPR005532">
    <property type="entry name" value="SUMF_dom"/>
</dbReference>
<dbReference type="InterPro" id="IPR016187">
    <property type="entry name" value="CTDL_fold"/>
</dbReference>
<evidence type="ECO:0000313" key="3">
    <source>
        <dbReference type="Proteomes" id="UP000502677"/>
    </source>
</evidence>
<dbReference type="PANTHER" id="PTHR23150">
    <property type="entry name" value="SULFATASE MODIFYING FACTOR 1, 2"/>
    <property type="match status" value="1"/>
</dbReference>
<evidence type="ECO:0000313" key="2">
    <source>
        <dbReference type="EMBL" id="QIK62045.1"/>
    </source>
</evidence>
<dbReference type="EMBL" id="CP049863">
    <property type="protein sequence ID" value="QIK62045.1"/>
    <property type="molecule type" value="Genomic_DNA"/>
</dbReference>
<dbReference type="KEGG" id="lvi:G7068_01610"/>
<protein>
    <submittedName>
        <fullName evidence="2">Formylglycine-generating enzyme family protein</fullName>
    </submittedName>
</protein>
<keyword evidence="3" id="KW-1185">Reference proteome</keyword>
<feature type="domain" description="Sulfatase-modifying factor enzyme-like" evidence="1">
    <location>
        <begin position="2"/>
        <end position="291"/>
    </location>
</feature>
<proteinExistence type="predicted"/>
<dbReference type="GO" id="GO:0120147">
    <property type="term" value="F:formylglycine-generating oxidase activity"/>
    <property type="evidence" value="ECO:0007669"/>
    <property type="project" value="TreeGrafter"/>
</dbReference>
<dbReference type="InterPro" id="IPR051043">
    <property type="entry name" value="Sulfatase_Mod_Factor_Kinase"/>
</dbReference>
<sequence length="293" mass="32545">MTEMVRIPAGSFVMGSTEFYPEEGPVHERTVETFDLDQHPVTNEEFAEFVAATGYVTVAERPLDPELFPELPEHELSPGALLFTPTSGPVRLDDWRQWWRWVPGANWKQPAGPRSHVRDRPTHPVIHVSYEDANAYAAWAGKRLPTEVEWEFAATHPDGPATYAWGNELHPNGELMANNWQGRFPYLNTGAKGWAGTSPVGSFPANHHGLVDMIGNVWEWTSTEFAERHATPSSCQCGPSPSASADGQLRRALKGGSHLCAPEYCLRYRPAARSPQSEDTATSHIGFRCARDV</sequence>
<accession>A0A6G7XBV9</accession>
<dbReference type="Pfam" id="PF03781">
    <property type="entry name" value="FGE-sulfatase"/>
    <property type="match status" value="1"/>
</dbReference>
<dbReference type="Gene3D" id="3.90.1580.10">
    <property type="entry name" value="paralog of FGE (formylglycine-generating enzyme)"/>
    <property type="match status" value="1"/>
</dbReference>
<dbReference type="InterPro" id="IPR042095">
    <property type="entry name" value="SUMF_sf"/>
</dbReference>
<dbReference type="AlphaFoldDB" id="A0A6G7XBV9"/>
<name>A0A6G7XBV9_9MICO</name>
<dbReference type="PANTHER" id="PTHR23150:SF19">
    <property type="entry name" value="FORMYLGLYCINE-GENERATING ENZYME"/>
    <property type="match status" value="1"/>
</dbReference>
<gene>
    <name evidence="2" type="ORF">G7068_01610</name>
</gene>
<dbReference type="SUPFAM" id="SSF56436">
    <property type="entry name" value="C-type lectin-like"/>
    <property type="match status" value="1"/>
</dbReference>
<dbReference type="Proteomes" id="UP000502677">
    <property type="component" value="Chromosome"/>
</dbReference>